<evidence type="ECO:0000313" key="1">
    <source>
        <dbReference type="EMBL" id="KMW57070.1"/>
    </source>
</evidence>
<gene>
    <name evidence="1" type="ORF">AIOL_002028</name>
</gene>
<sequence length="44" mass="5374">MVFRVYVNVFHITEDGDFGWWIKRKCEGFLHLFGLLFEINALRR</sequence>
<dbReference type="Proteomes" id="UP000037178">
    <property type="component" value="Unassembled WGS sequence"/>
</dbReference>
<organism evidence="1 2">
    <name type="scientific">Candidatus Rhodobacter oscarellae</name>
    <dbReference type="NCBI Taxonomy" id="1675527"/>
    <lineage>
        <taxon>Bacteria</taxon>
        <taxon>Pseudomonadati</taxon>
        <taxon>Pseudomonadota</taxon>
        <taxon>Alphaproteobacteria</taxon>
        <taxon>Rhodobacterales</taxon>
        <taxon>Rhodobacter group</taxon>
        <taxon>Rhodobacter</taxon>
    </lineage>
</organism>
<dbReference type="EMBL" id="LFTY01000002">
    <property type="protein sequence ID" value="KMW57070.1"/>
    <property type="molecule type" value="Genomic_DNA"/>
</dbReference>
<proteinExistence type="predicted"/>
<evidence type="ECO:0000313" key="2">
    <source>
        <dbReference type="Proteomes" id="UP000037178"/>
    </source>
</evidence>
<comment type="caution">
    <text evidence="1">The sequence shown here is derived from an EMBL/GenBank/DDBJ whole genome shotgun (WGS) entry which is preliminary data.</text>
</comment>
<protein>
    <submittedName>
        <fullName evidence="1">Uncharacterized protein</fullName>
    </submittedName>
</protein>
<reference evidence="1 2" key="1">
    <citation type="submission" date="2015-06" db="EMBL/GenBank/DDBJ databases">
        <title>Draft genome sequence of an Alphaproteobacteria species associated to the Mediterranean sponge Oscarella lobularis.</title>
        <authorList>
            <person name="Jourda C."/>
            <person name="Santini S."/>
            <person name="Claverie J.-M."/>
        </authorList>
    </citation>
    <scope>NUCLEOTIDE SEQUENCE [LARGE SCALE GENOMIC DNA]</scope>
    <source>
        <strain evidence="1">IGS</strain>
    </source>
</reference>
<dbReference type="PATRIC" id="fig|1675527.3.peg.2133"/>
<name>A0A0J9E2W2_9RHOB</name>
<keyword evidence="2" id="KW-1185">Reference proteome</keyword>
<accession>A0A0J9E2W2</accession>
<dbReference type="AlphaFoldDB" id="A0A0J9E2W2"/>
<dbReference type="STRING" id="1675527.AIOL_002028"/>